<reference evidence="12" key="1">
    <citation type="submission" date="2021-01" db="UniProtKB">
        <authorList>
            <consortium name="EnsemblPlants"/>
        </authorList>
    </citation>
    <scope>IDENTIFICATION</scope>
</reference>
<feature type="binding site" evidence="9">
    <location>
        <position position="152"/>
    </location>
    <ligand>
        <name>UDP-alpha-D-glucose</name>
        <dbReference type="ChEBI" id="CHEBI:58885"/>
    </ligand>
</feature>
<keyword evidence="7" id="KW-0961">Cell wall biogenesis/degradation</keyword>
<evidence type="ECO:0000256" key="6">
    <source>
        <dbReference type="ARBA" id="ARBA00023136"/>
    </source>
</evidence>
<feature type="active site" evidence="8">
    <location>
        <position position="152"/>
    </location>
</feature>
<evidence type="ECO:0000256" key="3">
    <source>
        <dbReference type="ARBA" id="ARBA00022679"/>
    </source>
</evidence>
<proteinExistence type="predicted"/>
<evidence type="ECO:0000256" key="10">
    <source>
        <dbReference type="PIRSR" id="PIRSR605150-3"/>
    </source>
</evidence>
<feature type="active site" evidence="8">
    <location>
        <position position="462"/>
    </location>
</feature>
<name>A0A7N0V4Q3_KALFE</name>
<evidence type="ECO:0000256" key="2">
    <source>
        <dbReference type="ARBA" id="ARBA00022676"/>
    </source>
</evidence>
<dbReference type="OMA" id="GGVYRIM"/>
<feature type="transmembrane region" description="Helical" evidence="11">
    <location>
        <begin position="731"/>
        <end position="750"/>
    </location>
</feature>
<keyword evidence="6 11" id="KW-0472">Membrane</keyword>
<dbReference type="Gramene" id="Kaladp0102s0004.1.v1.1">
    <property type="protein sequence ID" value="Kaladp0102s0004.1.v1.1"/>
    <property type="gene ID" value="Kaladp0102s0004.v1.1"/>
</dbReference>
<dbReference type="AlphaFoldDB" id="A0A7N0V4Q3"/>
<dbReference type="InterPro" id="IPR005150">
    <property type="entry name" value="Cellulose_synth"/>
</dbReference>
<dbReference type="EnsemblPlants" id="Kaladp0102s0004.1.v1.1">
    <property type="protein sequence ID" value="Kaladp0102s0004.1.v1.1"/>
    <property type="gene ID" value="Kaladp0102s0004.v1.1"/>
</dbReference>
<feature type="binding site" evidence="9">
    <location>
        <position position="122"/>
    </location>
    <ligand>
        <name>UDP-alpha-D-glucose</name>
        <dbReference type="ChEBI" id="CHEBI:58885"/>
    </ligand>
</feature>
<feature type="binding site" evidence="10">
    <location>
        <position position="306"/>
    </location>
    <ligand>
        <name>Mn(2+)</name>
        <dbReference type="ChEBI" id="CHEBI:29035"/>
    </ligand>
</feature>
<feature type="transmembrane region" description="Helical" evidence="11">
    <location>
        <begin position="33"/>
        <end position="53"/>
    </location>
</feature>
<evidence type="ECO:0008006" key="14">
    <source>
        <dbReference type="Google" id="ProtNLM"/>
    </source>
</evidence>
<evidence type="ECO:0000313" key="12">
    <source>
        <dbReference type="EnsemblPlants" id="Kaladp0102s0004.1.v1.1"/>
    </source>
</evidence>
<evidence type="ECO:0000256" key="4">
    <source>
        <dbReference type="ARBA" id="ARBA00022692"/>
    </source>
</evidence>
<evidence type="ECO:0000256" key="7">
    <source>
        <dbReference type="ARBA" id="ARBA00023316"/>
    </source>
</evidence>
<accession>A0A7N0V4Q3</accession>
<dbReference type="GO" id="GO:0030244">
    <property type="term" value="P:cellulose biosynthetic process"/>
    <property type="evidence" value="ECO:0007669"/>
    <property type="project" value="InterPro"/>
</dbReference>
<protein>
    <recommendedName>
        <fullName evidence="14">Cellulose synthase-like protein G2</fullName>
    </recommendedName>
</protein>
<keyword evidence="2" id="KW-0328">Glycosyltransferase</keyword>
<evidence type="ECO:0000256" key="1">
    <source>
        <dbReference type="ARBA" id="ARBA00004127"/>
    </source>
</evidence>
<dbReference type="GO" id="GO:0071555">
    <property type="term" value="P:cell wall organization"/>
    <property type="evidence" value="ECO:0007669"/>
    <property type="project" value="UniProtKB-KW"/>
</dbReference>
<dbReference type="SUPFAM" id="SSF53448">
    <property type="entry name" value="Nucleotide-diphospho-sugar transferases"/>
    <property type="match status" value="1"/>
</dbReference>
<dbReference type="InterPro" id="IPR029044">
    <property type="entry name" value="Nucleotide-diphossugar_trans"/>
</dbReference>
<sequence length="753" mass="84696">MDNQSTMEECGASQPLNLCHVQTKACILNRAHALLHSLALLYLIHYRLSHLIFLLAQNGGTAAPIIFWLLIFSAELLLSFMWLLGAAFGWRPVRRTVFPERLPGAEELPAIDVFICTTDPEKEPTLGVMNTVLSAMALDYPPEKLNVYVSDDGGFSETLSGLREAASFAKTWIPFCRTYGITCGCPQAYFSDQEDQLPPDNIFIEERRKIQKGYELFKANILKGRDNKSSSSLYHDGEAGTSKDHTSLIEVMDDDIGPNGRVMPLLAYVAREKRASHPHHFKAGALNVLLRVSGIMSNSPYILVLDCDMYCNDRSSAKQSMCFHLDPKTSQSSFAFVQFPQRFHNISKNDIYDSQLRSTFNVLWPGQDGLQGPVLSGTGFYVKREALYHAPSFPQDMSEVRALYGRSNVFIAKLQQGYKLEGFISLPCSLQDEARSLASCTYEEETKWGQEVGFMYGSVVEDFLTSLHRLHRQGWTSVYLDPPRPQFLGNGATSLNDLLVQGTRWSSGLVDVALSKYTPLKYDISSKMSLLQSMCYSLIALMPFYCLPLWCFATIPQLCLLNDVALYPQVSTSWNFITFIFIFLSSTLKFLQEVLSTGGSIQAWINETRIWMIKAVTCHLYGTLDAVLKKIGYREASFMPTNKALDEEQVKLYHAGKFNFQASDMLVGPLVFVVTLNVISLVFGSARALFFNDWDRMFIQICMSFYVTIMSWPVIEAMLIRKDQGRIGFEVTLKWVGLCLGGLLLGSVLIRPV</sequence>
<evidence type="ECO:0000256" key="8">
    <source>
        <dbReference type="PIRSR" id="PIRSR605150-1"/>
    </source>
</evidence>
<feature type="transmembrane region" description="Helical" evidence="11">
    <location>
        <begin position="534"/>
        <end position="553"/>
    </location>
</feature>
<keyword evidence="4 11" id="KW-0812">Transmembrane</keyword>
<organism evidence="12 13">
    <name type="scientific">Kalanchoe fedtschenkoi</name>
    <name type="common">Lavender scallops</name>
    <name type="synonym">South American air plant</name>
    <dbReference type="NCBI Taxonomy" id="63787"/>
    <lineage>
        <taxon>Eukaryota</taxon>
        <taxon>Viridiplantae</taxon>
        <taxon>Streptophyta</taxon>
        <taxon>Embryophyta</taxon>
        <taxon>Tracheophyta</taxon>
        <taxon>Spermatophyta</taxon>
        <taxon>Magnoliopsida</taxon>
        <taxon>eudicotyledons</taxon>
        <taxon>Gunneridae</taxon>
        <taxon>Pentapetalae</taxon>
        <taxon>Saxifragales</taxon>
        <taxon>Crassulaceae</taxon>
        <taxon>Kalanchoe</taxon>
    </lineage>
</organism>
<keyword evidence="13" id="KW-1185">Reference proteome</keyword>
<feature type="transmembrane region" description="Helical" evidence="11">
    <location>
        <begin position="573"/>
        <end position="591"/>
    </location>
</feature>
<comment type="subcellular location">
    <subcellularLocation>
        <location evidence="1">Endomembrane system</location>
        <topology evidence="1">Multi-pass membrane protein</topology>
    </subcellularLocation>
</comment>
<dbReference type="PANTHER" id="PTHR13301">
    <property type="entry name" value="X-BOX TRANSCRIPTION FACTOR-RELATED"/>
    <property type="match status" value="1"/>
</dbReference>
<feature type="binding site" evidence="10">
    <location>
        <position position="282"/>
    </location>
    <ligand>
        <name>Mn(2+)</name>
        <dbReference type="ChEBI" id="CHEBI:29035"/>
    </ligand>
</feature>
<feature type="transmembrane region" description="Helical" evidence="11">
    <location>
        <begin position="697"/>
        <end position="719"/>
    </location>
</feature>
<dbReference type="Pfam" id="PF03552">
    <property type="entry name" value="Cellulose_synt"/>
    <property type="match status" value="2"/>
</dbReference>
<evidence type="ECO:0000256" key="9">
    <source>
        <dbReference type="PIRSR" id="PIRSR605150-2"/>
    </source>
</evidence>
<evidence type="ECO:0000313" key="13">
    <source>
        <dbReference type="Proteomes" id="UP000594263"/>
    </source>
</evidence>
<feature type="transmembrane region" description="Helical" evidence="11">
    <location>
        <begin position="65"/>
        <end position="90"/>
    </location>
</feature>
<dbReference type="GO" id="GO:0016020">
    <property type="term" value="C:membrane"/>
    <property type="evidence" value="ECO:0007669"/>
    <property type="project" value="InterPro"/>
</dbReference>
<dbReference type="Gene3D" id="3.90.550.10">
    <property type="entry name" value="Spore Coat Polysaccharide Biosynthesis Protein SpsA, Chain A"/>
    <property type="match status" value="2"/>
</dbReference>
<dbReference type="GO" id="GO:0016760">
    <property type="term" value="F:cellulose synthase (UDP-forming) activity"/>
    <property type="evidence" value="ECO:0007669"/>
    <property type="project" value="InterPro"/>
</dbReference>
<dbReference type="Proteomes" id="UP000594263">
    <property type="component" value="Unplaced"/>
</dbReference>
<keyword evidence="5 11" id="KW-1133">Transmembrane helix</keyword>
<keyword evidence="3" id="KW-0808">Transferase</keyword>
<dbReference type="GO" id="GO:0012505">
    <property type="term" value="C:endomembrane system"/>
    <property type="evidence" value="ECO:0007669"/>
    <property type="project" value="UniProtKB-SubCell"/>
</dbReference>
<dbReference type="FunFam" id="3.90.550.10:FF:000194">
    <property type="entry name" value="Cellulose synthase-like protein G2 isoform A"/>
    <property type="match status" value="1"/>
</dbReference>
<evidence type="ECO:0000256" key="11">
    <source>
        <dbReference type="SAM" id="Phobius"/>
    </source>
</evidence>
<evidence type="ECO:0000256" key="5">
    <source>
        <dbReference type="ARBA" id="ARBA00022989"/>
    </source>
</evidence>
<feature type="transmembrane region" description="Helical" evidence="11">
    <location>
        <begin position="666"/>
        <end position="691"/>
    </location>
</feature>
<feature type="binding site" evidence="9">
    <location>
        <position position="123"/>
    </location>
    <ligand>
        <name>UDP-alpha-D-glucose</name>
        <dbReference type="ChEBI" id="CHEBI:58885"/>
    </ligand>
</feature>